<name>A0A2V1CX84_9PLEO</name>
<organism evidence="1 2">
    <name type="scientific">Periconia macrospinosa</name>
    <dbReference type="NCBI Taxonomy" id="97972"/>
    <lineage>
        <taxon>Eukaryota</taxon>
        <taxon>Fungi</taxon>
        <taxon>Dikarya</taxon>
        <taxon>Ascomycota</taxon>
        <taxon>Pezizomycotina</taxon>
        <taxon>Dothideomycetes</taxon>
        <taxon>Pleosporomycetidae</taxon>
        <taxon>Pleosporales</taxon>
        <taxon>Massarineae</taxon>
        <taxon>Periconiaceae</taxon>
        <taxon>Periconia</taxon>
    </lineage>
</organism>
<evidence type="ECO:0000313" key="2">
    <source>
        <dbReference type="Proteomes" id="UP000244855"/>
    </source>
</evidence>
<dbReference type="AlphaFoldDB" id="A0A2V1CX84"/>
<keyword evidence="2" id="KW-1185">Reference proteome</keyword>
<dbReference type="EMBL" id="KZ806460">
    <property type="protein sequence ID" value="PVH90291.1"/>
    <property type="molecule type" value="Genomic_DNA"/>
</dbReference>
<reference evidence="1 2" key="1">
    <citation type="journal article" date="2018" name="Sci. Rep.">
        <title>Comparative genomics provides insights into the lifestyle and reveals functional heterogeneity of dark septate endophytic fungi.</title>
        <authorList>
            <person name="Knapp D.G."/>
            <person name="Nemeth J.B."/>
            <person name="Barry K."/>
            <person name="Hainaut M."/>
            <person name="Henrissat B."/>
            <person name="Johnson J."/>
            <person name="Kuo A."/>
            <person name="Lim J.H.P."/>
            <person name="Lipzen A."/>
            <person name="Nolan M."/>
            <person name="Ohm R.A."/>
            <person name="Tamas L."/>
            <person name="Grigoriev I.V."/>
            <person name="Spatafora J.W."/>
            <person name="Nagy L.G."/>
            <person name="Kovacs G.M."/>
        </authorList>
    </citation>
    <scope>NUCLEOTIDE SEQUENCE [LARGE SCALE GENOMIC DNA]</scope>
    <source>
        <strain evidence="1 2">DSE2036</strain>
    </source>
</reference>
<gene>
    <name evidence="1" type="ORF">DM02DRAFT_49895</name>
</gene>
<sequence>MKGVRMFKEGLFTFVHLSAGAPARGTKITSIQCENSADGVGYRGFSGGWPGVLHHHVPQALQLQQAC</sequence>
<protein>
    <submittedName>
        <fullName evidence="1">Uncharacterized protein</fullName>
    </submittedName>
</protein>
<accession>A0A2V1CX84</accession>
<dbReference type="OrthoDB" id="5425274at2759"/>
<evidence type="ECO:0000313" key="1">
    <source>
        <dbReference type="EMBL" id="PVH90291.1"/>
    </source>
</evidence>
<dbReference type="Proteomes" id="UP000244855">
    <property type="component" value="Unassembled WGS sequence"/>
</dbReference>
<proteinExistence type="predicted"/>